<evidence type="ECO:0000313" key="1">
    <source>
        <dbReference type="EMBL" id="QHK19802.1"/>
    </source>
</evidence>
<organism evidence="1 2">
    <name type="scientific">Pseudarthrobacter psychrotolerans</name>
    <dbReference type="NCBI Taxonomy" id="2697569"/>
    <lineage>
        <taxon>Bacteria</taxon>
        <taxon>Bacillati</taxon>
        <taxon>Actinomycetota</taxon>
        <taxon>Actinomycetes</taxon>
        <taxon>Micrococcales</taxon>
        <taxon>Micrococcaceae</taxon>
        <taxon>Pseudarthrobacter</taxon>
    </lineage>
</organism>
<dbReference type="EMBL" id="CP047898">
    <property type="protein sequence ID" value="QHK19802.1"/>
    <property type="molecule type" value="Genomic_DNA"/>
</dbReference>
<keyword evidence="2" id="KW-1185">Reference proteome</keyword>
<gene>
    <name evidence="1" type="ORF">GU243_08730</name>
</gene>
<dbReference type="AlphaFoldDB" id="A0A6P1NQH1"/>
<accession>A0A6P1NQH1</accession>
<dbReference type="KEGG" id="psey:GU243_08730"/>
<protein>
    <submittedName>
        <fullName evidence="1">Uncharacterized protein</fullName>
    </submittedName>
</protein>
<sequence>MDDMTTLLNGLDLRYAVSVAELGGEEAIYQQGQLLAGQGWLIPAVDALCREWPTLINHENARDFLVEALQEADLFTFDGLADVISLSPAALREAATHVVELLRAFNQSADLRQDMALELWTRLAIGGWCSALEVRAALATRARHAASAGEDASPYLVRSLGAAFDRWNDNELEEGLRLFADAEDSNSDSLMELGFHSIGRAAAAGTLTAALDEMHMATVWFTRAEQDDDRSDAHTFALITGRIHHFGSGNPITPEDVTEVEDSVYTYLSGFVGEEPHWRQPRADTSASWARLISSLAGVADLHQQEWMDAANLIAAAADVYVAHRSLTLVIDPSQVNERTLGAPLAQRGSRPSSSRR</sequence>
<evidence type="ECO:0000313" key="2">
    <source>
        <dbReference type="Proteomes" id="UP000464186"/>
    </source>
</evidence>
<dbReference type="Proteomes" id="UP000464186">
    <property type="component" value="Chromosome"/>
</dbReference>
<reference evidence="1 2" key="1">
    <citation type="submission" date="2020-01" db="EMBL/GenBank/DDBJ databases">
        <title>Pseudarthrobacter psychrotolerans sp. nov., isolated from antarctic soil.</title>
        <authorList>
            <person name="Shin Y."/>
            <person name="Park W."/>
        </authorList>
    </citation>
    <scope>NUCLEOTIDE SEQUENCE [LARGE SCALE GENOMIC DNA]</scope>
    <source>
        <strain evidence="1 2">YJ56</strain>
    </source>
</reference>
<name>A0A6P1NQH1_9MICC</name>
<proteinExistence type="predicted"/>